<keyword evidence="2" id="KW-1185">Reference proteome</keyword>
<reference evidence="1" key="1">
    <citation type="submission" date="2022-10" db="EMBL/GenBank/DDBJ databases">
        <title>Determination and structural analysis of whole genome sequence of Sarocladium strictum F4-1.</title>
        <authorList>
            <person name="Hu L."/>
            <person name="Jiang Y."/>
        </authorList>
    </citation>
    <scope>NUCLEOTIDE SEQUENCE</scope>
    <source>
        <strain evidence="1">F4-1</strain>
    </source>
</reference>
<dbReference type="Gene3D" id="1.20.910.10">
    <property type="entry name" value="Heme oxygenase-like"/>
    <property type="match status" value="1"/>
</dbReference>
<dbReference type="EMBL" id="JAPDFR010000004">
    <property type="protein sequence ID" value="KAK0387002.1"/>
    <property type="molecule type" value="Genomic_DNA"/>
</dbReference>
<proteinExistence type="predicted"/>
<accession>A0AA39L7I5</accession>
<evidence type="ECO:0008006" key="3">
    <source>
        <dbReference type="Google" id="ProtNLM"/>
    </source>
</evidence>
<dbReference type="PANTHER" id="PTHR41813">
    <property type="entry name" value="REGULATOR PAB1642, PUTATIVE (AFU_ORTHOLOGUE AFUA_3G11955)-RELATED"/>
    <property type="match status" value="1"/>
</dbReference>
<sequence>MPSPPVPSAMDDLSFTKCLLKSQPEAFRAATQSPFLRAGAEGTLDKETLGRWLSNDRLYIHAYIRGIGKVLSSLDLPANVEGPDEPPSRGERMLNWVVDALVNIRREEGFFRDTAAKYGINLEMDCDQRGKAFADAKIEGLRRFETLFDSIGTEPTISPPWIDPAVIFWGTEKCYLTAWNWSKAQLDPSKSGSDDADGGALRNDFIANWTSPEFESFVDELGRLIDDVVAEQIKISGAKVVQDLVKYFEERWLELLKAEEKFWPEVK</sequence>
<organism evidence="1 2">
    <name type="scientific">Sarocladium strictum</name>
    <name type="common">Black bundle disease fungus</name>
    <name type="synonym">Acremonium strictum</name>
    <dbReference type="NCBI Taxonomy" id="5046"/>
    <lineage>
        <taxon>Eukaryota</taxon>
        <taxon>Fungi</taxon>
        <taxon>Dikarya</taxon>
        <taxon>Ascomycota</taxon>
        <taxon>Pezizomycotina</taxon>
        <taxon>Sordariomycetes</taxon>
        <taxon>Hypocreomycetidae</taxon>
        <taxon>Hypocreales</taxon>
        <taxon>Sarocladiaceae</taxon>
        <taxon>Sarocladium</taxon>
    </lineage>
</organism>
<evidence type="ECO:0000313" key="2">
    <source>
        <dbReference type="Proteomes" id="UP001175261"/>
    </source>
</evidence>
<dbReference type="PANTHER" id="PTHR41813:SF2">
    <property type="entry name" value="REGULATOR PAB1642, PUTATIVE (AFU_ORTHOLOGUE AFUA_3G11955)-RELATED"/>
    <property type="match status" value="1"/>
</dbReference>
<dbReference type="CDD" id="cd19357">
    <property type="entry name" value="TenA_E_At3g16990-like"/>
    <property type="match status" value="1"/>
</dbReference>
<dbReference type="InterPro" id="IPR016084">
    <property type="entry name" value="Haem_Oase-like_multi-hlx"/>
</dbReference>
<dbReference type="Proteomes" id="UP001175261">
    <property type="component" value="Unassembled WGS sequence"/>
</dbReference>
<dbReference type="AlphaFoldDB" id="A0AA39L7I5"/>
<evidence type="ECO:0000313" key="1">
    <source>
        <dbReference type="EMBL" id="KAK0387002.1"/>
    </source>
</evidence>
<dbReference type="InterPro" id="IPR053261">
    <property type="entry name" value="Polyketide-peptide_reg"/>
</dbReference>
<comment type="caution">
    <text evidence="1">The sequence shown here is derived from an EMBL/GenBank/DDBJ whole genome shotgun (WGS) entry which is preliminary data.</text>
</comment>
<gene>
    <name evidence="1" type="ORF">NLU13_5316</name>
</gene>
<name>A0AA39L7I5_SARSR</name>
<dbReference type="SUPFAM" id="SSF48613">
    <property type="entry name" value="Heme oxygenase-like"/>
    <property type="match status" value="1"/>
</dbReference>
<protein>
    <recommendedName>
        <fullName evidence="3">Thiaminase-2/PQQC domain-containing protein</fullName>
    </recommendedName>
</protein>